<organism evidence="2 3">
    <name type="scientific">Paralvinella palmiformis</name>
    <dbReference type="NCBI Taxonomy" id="53620"/>
    <lineage>
        <taxon>Eukaryota</taxon>
        <taxon>Metazoa</taxon>
        <taxon>Spiralia</taxon>
        <taxon>Lophotrochozoa</taxon>
        <taxon>Annelida</taxon>
        <taxon>Polychaeta</taxon>
        <taxon>Sedentaria</taxon>
        <taxon>Canalipalpata</taxon>
        <taxon>Terebellida</taxon>
        <taxon>Terebelliformia</taxon>
        <taxon>Alvinellidae</taxon>
        <taxon>Paralvinella</taxon>
    </lineage>
</organism>
<evidence type="ECO:0000313" key="3">
    <source>
        <dbReference type="Proteomes" id="UP001208570"/>
    </source>
</evidence>
<sequence length="66" mass="7189">QNCCDPFSVHTKSVKCTLDIPKAERINSLTTGTNIKPGQKIYSQCMARLSLLMAVGCLVMTSLLTN</sequence>
<reference evidence="2" key="1">
    <citation type="journal article" date="2023" name="Mol. Biol. Evol.">
        <title>Third-Generation Sequencing Reveals the Adaptive Role of the Epigenome in Three Deep-Sea Polychaetes.</title>
        <authorList>
            <person name="Perez M."/>
            <person name="Aroh O."/>
            <person name="Sun Y."/>
            <person name="Lan Y."/>
            <person name="Juniper S.K."/>
            <person name="Young C.R."/>
            <person name="Angers B."/>
            <person name="Qian P.Y."/>
        </authorList>
    </citation>
    <scope>NUCLEOTIDE SEQUENCE</scope>
    <source>
        <strain evidence="2">P08H-3</strain>
    </source>
</reference>
<evidence type="ECO:0000256" key="1">
    <source>
        <dbReference type="SAM" id="Phobius"/>
    </source>
</evidence>
<feature type="transmembrane region" description="Helical" evidence="1">
    <location>
        <begin position="45"/>
        <end position="64"/>
    </location>
</feature>
<feature type="non-terminal residue" evidence="2">
    <location>
        <position position="1"/>
    </location>
</feature>
<accession>A0AAD9K6B0</accession>
<dbReference type="EMBL" id="JAODUP010000048">
    <property type="protein sequence ID" value="KAK2165557.1"/>
    <property type="molecule type" value="Genomic_DNA"/>
</dbReference>
<comment type="caution">
    <text evidence="2">The sequence shown here is derived from an EMBL/GenBank/DDBJ whole genome shotgun (WGS) entry which is preliminary data.</text>
</comment>
<evidence type="ECO:0000313" key="2">
    <source>
        <dbReference type="EMBL" id="KAK2165557.1"/>
    </source>
</evidence>
<dbReference type="Proteomes" id="UP001208570">
    <property type="component" value="Unassembled WGS sequence"/>
</dbReference>
<protein>
    <submittedName>
        <fullName evidence="2">Uncharacterized protein</fullName>
    </submittedName>
</protein>
<name>A0AAD9K6B0_9ANNE</name>
<keyword evidence="1" id="KW-0812">Transmembrane</keyword>
<keyword evidence="1" id="KW-0472">Membrane</keyword>
<keyword evidence="1" id="KW-1133">Transmembrane helix</keyword>
<keyword evidence="3" id="KW-1185">Reference proteome</keyword>
<proteinExistence type="predicted"/>
<dbReference type="AlphaFoldDB" id="A0AAD9K6B0"/>
<gene>
    <name evidence="2" type="ORF">LSH36_48g00018</name>
</gene>